<comment type="caution">
    <text evidence="1">The sequence shown here is derived from an EMBL/GenBank/DDBJ whole genome shotgun (WGS) entry which is preliminary data.</text>
</comment>
<protein>
    <submittedName>
        <fullName evidence="1">Uncharacterized protein</fullName>
    </submittedName>
</protein>
<evidence type="ECO:0000313" key="2">
    <source>
        <dbReference type="Proteomes" id="UP001152622"/>
    </source>
</evidence>
<accession>A0A9Q1EMA5</accession>
<dbReference type="Proteomes" id="UP001152622">
    <property type="component" value="Chromosome 15"/>
</dbReference>
<dbReference type="EMBL" id="JAINUF010000015">
    <property type="protein sequence ID" value="KAJ8341412.1"/>
    <property type="molecule type" value="Genomic_DNA"/>
</dbReference>
<reference evidence="1" key="1">
    <citation type="journal article" date="2023" name="Science">
        <title>Genome structures resolve the early diversification of teleost fishes.</title>
        <authorList>
            <person name="Parey E."/>
            <person name="Louis A."/>
            <person name="Montfort J."/>
            <person name="Bouchez O."/>
            <person name="Roques C."/>
            <person name="Iampietro C."/>
            <person name="Lluch J."/>
            <person name="Castinel A."/>
            <person name="Donnadieu C."/>
            <person name="Desvignes T."/>
            <person name="Floi Bucao C."/>
            <person name="Jouanno E."/>
            <person name="Wen M."/>
            <person name="Mejri S."/>
            <person name="Dirks R."/>
            <person name="Jansen H."/>
            <person name="Henkel C."/>
            <person name="Chen W.J."/>
            <person name="Zahm M."/>
            <person name="Cabau C."/>
            <person name="Klopp C."/>
            <person name="Thompson A.W."/>
            <person name="Robinson-Rechavi M."/>
            <person name="Braasch I."/>
            <person name="Lecointre G."/>
            <person name="Bobe J."/>
            <person name="Postlethwait J.H."/>
            <person name="Berthelot C."/>
            <person name="Roest Crollius H."/>
            <person name="Guiguen Y."/>
        </authorList>
    </citation>
    <scope>NUCLEOTIDE SEQUENCE</scope>
    <source>
        <strain evidence="1">WJC10195</strain>
    </source>
</reference>
<name>A0A9Q1EMA5_SYNKA</name>
<sequence>MPCWLQYKAATDAIYTITPIQSGGVFRRPWRLVAWNVAEALKERESRCRLSGSRSNGSRMERTLFTGDRLSSSFINIREEESFKESSRLLRPWRRRPVYDSAVKVSRASHPEEGLYPPCVLGIHTETSLYHSCLQ</sequence>
<organism evidence="1 2">
    <name type="scientific">Synaphobranchus kaupii</name>
    <name type="common">Kaup's arrowtooth eel</name>
    <dbReference type="NCBI Taxonomy" id="118154"/>
    <lineage>
        <taxon>Eukaryota</taxon>
        <taxon>Metazoa</taxon>
        <taxon>Chordata</taxon>
        <taxon>Craniata</taxon>
        <taxon>Vertebrata</taxon>
        <taxon>Euteleostomi</taxon>
        <taxon>Actinopterygii</taxon>
        <taxon>Neopterygii</taxon>
        <taxon>Teleostei</taxon>
        <taxon>Anguilliformes</taxon>
        <taxon>Synaphobranchidae</taxon>
        <taxon>Synaphobranchus</taxon>
    </lineage>
</organism>
<proteinExistence type="predicted"/>
<gene>
    <name evidence="1" type="ORF">SKAU_G00337030</name>
</gene>
<keyword evidence="2" id="KW-1185">Reference proteome</keyword>
<dbReference type="AlphaFoldDB" id="A0A9Q1EMA5"/>
<evidence type="ECO:0000313" key="1">
    <source>
        <dbReference type="EMBL" id="KAJ8341412.1"/>
    </source>
</evidence>